<dbReference type="Proteomes" id="UP001597338">
    <property type="component" value="Unassembled WGS sequence"/>
</dbReference>
<organism evidence="3 4">
    <name type="scientific">Promicromonospora aerolata</name>
    <dbReference type="NCBI Taxonomy" id="195749"/>
    <lineage>
        <taxon>Bacteria</taxon>
        <taxon>Bacillati</taxon>
        <taxon>Actinomycetota</taxon>
        <taxon>Actinomycetes</taxon>
        <taxon>Micrococcales</taxon>
        <taxon>Promicromonosporaceae</taxon>
        <taxon>Promicromonospora</taxon>
    </lineage>
</organism>
<proteinExistence type="predicted"/>
<gene>
    <name evidence="3" type="ORF">ACFSL2_17620</name>
</gene>
<accession>A0ABW4VCE0</accession>
<sequence>MPELYLHPLLQQLQVGGAPMGRARTYTRDEEFPVLARIPMLPVRPDDPDEEVLAGPLLEAVRFASRSLGSVTPGDLDAGGRLATTVRAYESRARMRATPRGSFAGVQVAHAVDSSASFRMGSAHRARSMPSSAWLSDLSKRLIEAPGVLPRLRLTSNNLVVRRGGRYENEQTADTTSSARITMRATPAVSLILEVCRNGAGLEAVIAAVAAAWPQAPGDRVREVVLEMVRSGYLLTDLLPGDVADDPLGQVLSMLPADDGLTESLSVIRKHLHEADLYPPGASERVVALTTARDLCDTIARQESPITVDVVADADIRLPARLLAEAAEVAGVLWSITPTNATLDSYHARFVEKYGTDRRVALLDVVDPVAGLGDPDVEPSRGRDEPDRARTRGPVGTRGCSHSELSGSGSSRR</sequence>
<comment type="caution">
    <text evidence="3">The sequence shown here is derived from an EMBL/GenBank/DDBJ whole genome shotgun (WGS) entry which is preliminary data.</text>
</comment>
<protein>
    <submittedName>
        <fullName evidence="3">Lantibiotic dehydratase</fullName>
    </submittedName>
</protein>
<reference evidence="4" key="1">
    <citation type="journal article" date="2019" name="Int. J. Syst. Evol. Microbiol.">
        <title>The Global Catalogue of Microorganisms (GCM) 10K type strain sequencing project: providing services to taxonomists for standard genome sequencing and annotation.</title>
        <authorList>
            <consortium name="The Broad Institute Genomics Platform"/>
            <consortium name="The Broad Institute Genome Sequencing Center for Infectious Disease"/>
            <person name="Wu L."/>
            <person name="Ma J."/>
        </authorList>
    </citation>
    <scope>NUCLEOTIDE SEQUENCE [LARGE SCALE GENOMIC DNA]</scope>
    <source>
        <strain evidence="4">CCM 7043</strain>
    </source>
</reference>
<evidence type="ECO:0000256" key="1">
    <source>
        <dbReference type="SAM" id="MobiDB-lite"/>
    </source>
</evidence>
<dbReference type="RefSeq" id="WP_377199085.1">
    <property type="nucleotide sequence ID" value="NZ_JBHUHF010000001.1"/>
</dbReference>
<feature type="compositionally biased region" description="Basic and acidic residues" evidence="1">
    <location>
        <begin position="378"/>
        <end position="390"/>
    </location>
</feature>
<evidence type="ECO:0000313" key="3">
    <source>
        <dbReference type="EMBL" id="MFD2027335.1"/>
    </source>
</evidence>
<feature type="region of interest" description="Disordered" evidence="1">
    <location>
        <begin position="371"/>
        <end position="413"/>
    </location>
</feature>
<dbReference type="InterPro" id="IPR006827">
    <property type="entry name" value="Lant_deHydtase_N"/>
</dbReference>
<feature type="compositionally biased region" description="Low complexity" evidence="1">
    <location>
        <begin position="399"/>
        <end position="413"/>
    </location>
</feature>
<evidence type="ECO:0000259" key="2">
    <source>
        <dbReference type="Pfam" id="PF04738"/>
    </source>
</evidence>
<dbReference type="EMBL" id="JBHUHF010000001">
    <property type="protein sequence ID" value="MFD2027335.1"/>
    <property type="molecule type" value="Genomic_DNA"/>
</dbReference>
<evidence type="ECO:0000313" key="4">
    <source>
        <dbReference type="Proteomes" id="UP001597338"/>
    </source>
</evidence>
<feature type="domain" description="Lantibiotic dehydratase N-terminal" evidence="2">
    <location>
        <begin position="59"/>
        <end position="388"/>
    </location>
</feature>
<keyword evidence="4" id="KW-1185">Reference proteome</keyword>
<dbReference type="Pfam" id="PF04738">
    <property type="entry name" value="Lant_dehydr_N"/>
    <property type="match status" value="1"/>
</dbReference>
<name>A0ABW4VCE0_9MICO</name>